<proteinExistence type="predicted"/>
<reference evidence="1 2" key="1">
    <citation type="submission" date="2017-06" db="EMBL/GenBank/DDBJ databases">
        <authorList>
            <person name="Swanenburg J."/>
            <person name="Kort R."/>
        </authorList>
    </citation>
    <scope>NUCLEOTIDE SEQUENCE [LARGE SCALE GENOMIC DNA]</scope>
    <source>
        <strain evidence="1 2">RL05</strain>
    </source>
</reference>
<protein>
    <submittedName>
        <fullName evidence="1">Uncharacterized protein</fullName>
    </submittedName>
</protein>
<accession>A0A4R6CRA6</accession>
<organism evidence="1 2">
    <name type="scientific">Lactobacillus crispatus</name>
    <dbReference type="NCBI Taxonomy" id="47770"/>
    <lineage>
        <taxon>Bacteria</taxon>
        <taxon>Bacillati</taxon>
        <taxon>Bacillota</taxon>
        <taxon>Bacilli</taxon>
        <taxon>Lactobacillales</taxon>
        <taxon>Lactobacillaceae</taxon>
        <taxon>Lactobacillus</taxon>
    </lineage>
</organism>
<dbReference type="EMBL" id="NKLP01000260">
    <property type="protein sequence ID" value="TDN28775.1"/>
    <property type="molecule type" value="Genomic_DNA"/>
</dbReference>
<dbReference type="Proteomes" id="UP000295195">
    <property type="component" value="Unassembled WGS sequence"/>
</dbReference>
<comment type="caution">
    <text evidence="1">The sequence shown here is derived from an EMBL/GenBank/DDBJ whole genome shotgun (WGS) entry which is preliminary data.</text>
</comment>
<evidence type="ECO:0000313" key="1">
    <source>
        <dbReference type="EMBL" id="TDN28775.1"/>
    </source>
</evidence>
<gene>
    <name evidence="1" type="ORF">CEE75_12375</name>
</gene>
<dbReference type="RefSeq" id="WP_133476776.1">
    <property type="nucleotide sequence ID" value="NZ_JACCPV010000152.1"/>
</dbReference>
<name>A0A4R6CRA6_9LACO</name>
<evidence type="ECO:0000313" key="2">
    <source>
        <dbReference type="Proteomes" id="UP000295195"/>
    </source>
</evidence>
<dbReference type="AlphaFoldDB" id="A0A4R6CRA6"/>
<sequence length="458" mass="53073">MTTGFTIATILKNGKIGMIYGYADGYLAYTGRILVNHYQTFDKARKLINLGELEVIGQSLDPSELVLRYGWNATLNDSFKKLPQDEQKRLYDDNRLHVSAYHRDRGEELRINTFKNIPQYLNFLKDNGSEFNYFQGYNSNNKPQWNLVLNDGFHPLIDDINSIGKFNGQALNLAELDNDEFWDKQFEQKKSLIIEFLKTLGQEYHLGDEGQTDEVEPFYDNTYGEVKVNFYDPVSFEEFPISIQMSSDDVTLNFVHSVLLQIRHSVSKQLSHKLPLYKHDDLPKLEQMNEIKDEISNFYRTKLKEDPRNVGFNYLVALCQDQKAQENADKNGLVLQDWELDAKNASQLVKPYIKKKVDKLYSDLKKQKLKNISLTINDISELNDEVSCGKTGYYDTHTKFSDYMSRLVRGQNPADPAQFADPYLNSKLYCIINKFYEQVVMKDAEHKLEQAVVLASDK</sequence>